<organism evidence="8 9">
    <name type="scientific">Winkia neuii subsp. anitrata</name>
    <dbReference type="NCBI Taxonomy" id="29318"/>
    <lineage>
        <taxon>Bacteria</taxon>
        <taxon>Bacillati</taxon>
        <taxon>Actinomycetota</taxon>
        <taxon>Actinomycetes</taxon>
        <taxon>Actinomycetales</taxon>
        <taxon>Actinomycetaceae</taxon>
        <taxon>Winkia</taxon>
    </lineage>
</organism>
<protein>
    <submittedName>
        <fullName evidence="8">PTS glucose transporter subunit IIA</fullName>
    </submittedName>
</protein>
<dbReference type="KEGG" id="wne:PIG85_07035"/>
<evidence type="ECO:0000313" key="8">
    <source>
        <dbReference type="EMBL" id="WCE45415.1"/>
    </source>
</evidence>
<evidence type="ECO:0000256" key="4">
    <source>
        <dbReference type="ARBA" id="ARBA00022679"/>
    </source>
</evidence>
<proteinExistence type="predicted"/>
<dbReference type="InterPro" id="IPR050890">
    <property type="entry name" value="PTS_EIIA_component"/>
</dbReference>
<keyword evidence="6" id="KW-0418">Kinase</keyword>
<dbReference type="Pfam" id="PF00358">
    <property type="entry name" value="PTS_EIIA_1"/>
    <property type="match status" value="1"/>
</dbReference>
<name>A0AB38XMC8_9ACTO</name>
<evidence type="ECO:0000256" key="2">
    <source>
        <dbReference type="ARBA" id="ARBA00022448"/>
    </source>
</evidence>
<keyword evidence="3 8" id="KW-0762">Sugar transport</keyword>
<accession>A0AB38XMC8</accession>
<evidence type="ECO:0000259" key="7">
    <source>
        <dbReference type="PROSITE" id="PS51093"/>
    </source>
</evidence>
<dbReference type="RefSeq" id="WP_271694340.1">
    <property type="nucleotide sequence ID" value="NZ_CP116394.1"/>
</dbReference>
<dbReference type="SUPFAM" id="SSF51261">
    <property type="entry name" value="Duplicated hybrid motif"/>
    <property type="match status" value="1"/>
</dbReference>
<keyword evidence="5" id="KW-0598">Phosphotransferase system</keyword>
<dbReference type="AlphaFoldDB" id="A0AB38XMC8"/>
<dbReference type="InterPro" id="IPR011055">
    <property type="entry name" value="Dup_hybrid_motif"/>
</dbReference>
<comment type="subcellular location">
    <subcellularLocation>
        <location evidence="1">Cytoplasm</location>
    </subcellularLocation>
</comment>
<dbReference type="Proteomes" id="UP001211044">
    <property type="component" value="Chromosome"/>
</dbReference>
<gene>
    <name evidence="8" type="ORF">PIG85_07035</name>
</gene>
<evidence type="ECO:0000256" key="3">
    <source>
        <dbReference type="ARBA" id="ARBA00022597"/>
    </source>
</evidence>
<keyword evidence="4" id="KW-0808">Transferase</keyword>
<reference evidence="8" key="1">
    <citation type="submission" date="2023-01" db="EMBL/GenBank/DDBJ databases">
        <title>Comparative Genomic Analysis of the Clinically-Derived Winkia Strain NY0527 Provides Evidence into the Taxonomic Reassignment of Winkia neuii and Characterizes Their Virulence Traits.</title>
        <authorList>
            <person name="Cai X."/>
            <person name="Peng Y."/>
            <person name="Li M."/>
            <person name="Qiu Y."/>
            <person name="Wang Y."/>
            <person name="Xu L."/>
            <person name="Hou Q."/>
        </authorList>
    </citation>
    <scope>NUCLEOTIDE SEQUENCE</scope>
    <source>
        <strain evidence="8">NY0527</strain>
    </source>
</reference>
<dbReference type="PROSITE" id="PS51093">
    <property type="entry name" value="PTS_EIIA_TYPE_1"/>
    <property type="match status" value="1"/>
</dbReference>
<evidence type="ECO:0000313" key="9">
    <source>
        <dbReference type="Proteomes" id="UP001211044"/>
    </source>
</evidence>
<dbReference type="GO" id="GO:0005737">
    <property type="term" value="C:cytoplasm"/>
    <property type="evidence" value="ECO:0007669"/>
    <property type="project" value="UniProtKB-SubCell"/>
</dbReference>
<dbReference type="InterPro" id="IPR001127">
    <property type="entry name" value="PTS_EIIA_1_perm"/>
</dbReference>
<evidence type="ECO:0000256" key="5">
    <source>
        <dbReference type="ARBA" id="ARBA00022683"/>
    </source>
</evidence>
<dbReference type="PANTHER" id="PTHR45008:SF1">
    <property type="entry name" value="PTS SYSTEM GLUCOSE-SPECIFIC EIIA COMPONENT"/>
    <property type="match status" value="1"/>
</dbReference>
<keyword evidence="2" id="KW-0813">Transport</keyword>
<sequence>MRTQVYAPFAGRILLQSQIPDPVFSQGLVGPAFALMPTPSSEFVDVVSPVAGTLTRVMPHAFVVSLGKQTGIMVHLGIDTVKAPEGVFMPVLQQGQQVSAGQTVCRMVPDMLAQVGTSAVSPIVAMGGQFEDVSDTEAQAGQALALLVD</sequence>
<dbReference type="EMBL" id="CP116394">
    <property type="protein sequence ID" value="WCE45415.1"/>
    <property type="molecule type" value="Genomic_DNA"/>
</dbReference>
<dbReference type="PANTHER" id="PTHR45008">
    <property type="entry name" value="PTS SYSTEM GLUCOSE-SPECIFIC EIIA COMPONENT"/>
    <property type="match status" value="1"/>
</dbReference>
<dbReference type="GO" id="GO:0009401">
    <property type="term" value="P:phosphoenolpyruvate-dependent sugar phosphotransferase system"/>
    <property type="evidence" value="ECO:0007669"/>
    <property type="project" value="UniProtKB-KW"/>
</dbReference>
<evidence type="ECO:0000256" key="6">
    <source>
        <dbReference type="ARBA" id="ARBA00022777"/>
    </source>
</evidence>
<dbReference type="Gene3D" id="2.70.70.10">
    <property type="entry name" value="Glucose Permease (Domain IIA)"/>
    <property type="match status" value="1"/>
</dbReference>
<feature type="domain" description="PTS EIIA type-1" evidence="7">
    <location>
        <begin position="21"/>
        <end position="127"/>
    </location>
</feature>
<evidence type="ECO:0000256" key="1">
    <source>
        <dbReference type="ARBA" id="ARBA00004496"/>
    </source>
</evidence>
<dbReference type="GO" id="GO:0016301">
    <property type="term" value="F:kinase activity"/>
    <property type="evidence" value="ECO:0007669"/>
    <property type="project" value="UniProtKB-KW"/>
</dbReference>